<dbReference type="RefSeq" id="WP_145897507.1">
    <property type="nucleotide sequence ID" value="NZ_VOBQ01000041.1"/>
</dbReference>
<keyword evidence="3" id="KW-1185">Reference proteome</keyword>
<organism evidence="2 3">
    <name type="scientific">Caenimonas sedimenti</name>
    <dbReference type="NCBI Taxonomy" id="2596921"/>
    <lineage>
        <taxon>Bacteria</taxon>
        <taxon>Pseudomonadati</taxon>
        <taxon>Pseudomonadota</taxon>
        <taxon>Betaproteobacteria</taxon>
        <taxon>Burkholderiales</taxon>
        <taxon>Comamonadaceae</taxon>
        <taxon>Caenimonas</taxon>
    </lineage>
</organism>
<comment type="caution">
    <text evidence="2">The sequence shown here is derived from an EMBL/GenBank/DDBJ whole genome shotgun (WGS) entry which is preliminary data.</text>
</comment>
<feature type="compositionally biased region" description="Basic residues" evidence="1">
    <location>
        <begin position="561"/>
        <end position="574"/>
    </location>
</feature>
<dbReference type="OrthoDB" id="4037078at2"/>
<dbReference type="EMBL" id="VOBQ01000041">
    <property type="protein sequence ID" value="TWO62677.1"/>
    <property type="molecule type" value="Genomic_DNA"/>
</dbReference>
<evidence type="ECO:0000313" key="2">
    <source>
        <dbReference type="EMBL" id="TWO62677.1"/>
    </source>
</evidence>
<evidence type="ECO:0000256" key="1">
    <source>
        <dbReference type="SAM" id="MobiDB-lite"/>
    </source>
</evidence>
<accession>A0A562ZCZ5</accession>
<gene>
    <name evidence="2" type="ORF">FN976_28650</name>
</gene>
<evidence type="ECO:0000313" key="3">
    <source>
        <dbReference type="Proteomes" id="UP000318199"/>
    </source>
</evidence>
<proteinExistence type="predicted"/>
<dbReference type="Proteomes" id="UP000318199">
    <property type="component" value="Unassembled WGS sequence"/>
</dbReference>
<name>A0A562ZCZ5_9BURK</name>
<protein>
    <submittedName>
        <fullName evidence="2">Uncharacterized protein</fullName>
    </submittedName>
</protein>
<sequence>MNQPKPGADSHSGFESLLNAAKPILNKLRGSTTFAMSRGAKELFHTNFLSHVLDAEAEDGNDKLVLDQTRRALLNLLFGHDRFDRVLTWREQSNLDLVILPEPRVEGANRYLGPIAFQAPEKGAHSDDACVAVVEAKLKSVPTGKQLIKYDQKLIKGLKLEFDDPSPPNALGEDPARPEEDAGIPWQSVNMKALADNDAVVVSAKEQKQEVARVQAPVRRILLGWTHGGREGSWNKIGWGELVKCFPEKGDATGGLLVQLLRDYRESTSALVALAEATLLAVNEFSTGHSDLSAMHTVLMREEFRRMRIHDLVGKLAFSELANTLRTAVTEQWGEAEVDRPVPAELGEFTPTLNWEAFMTRATPGLTVSWQISRPAMGSLEPRTVEIGVQLQRCEYRHFVSASHSSGGKLETLARDPRGVGGSAWWQAKPGPAKEQMKAGKRDDVTLRNAQKGKKVGGELRFLKFGAEAFLYRYVDASDFKFDDLVGALTYSLHEARKLLAQESLQTTFADLLTRPEKGKAENVSALAAAKSPERGRKASAVAASAVNNPIGAEGTPLAAAKKRGKRRNTGNGR</sequence>
<reference evidence="2 3" key="1">
    <citation type="submission" date="2019-07" db="EMBL/GenBank/DDBJ databases">
        <title>Caenimonas sedimenti sp. nov., isolated from activated sludge.</title>
        <authorList>
            <person name="Xu J."/>
        </authorList>
    </citation>
    <scope>NUCLEOTIDE SEQUENCE [LARGE SCALE GENOMIC DNA]</scope>
    <source>
        <strain evidence="2 3">HX-9-20</strain>
    </source>
</reference>
<dbReference type="AlphaFoldDB" id="A0A562ZCZ5"/>
<feature type="region of interest" description="Disordered" evidence="1">
    <location>
        <begin position="550"/>
        <end position="574"/>
    </location>
</feature>